<gene>
    <name evidence="1" type="ORF">ACM44_05905</name>
</gene>
<dbReference type="Proteomes" id="UP000035900">
    <property type="component" value="Unassembled WGS sequence"/>
</dbReference>
<organism evidence="1 2">
    <name type="scientific">Chryseobacterium koreense CCUG 49689</name>
    <dbReference type="NCBI Taxonomy" id="1304281"/>
    <lineage>
        <taxon>Bacteria</taxon>
        <taxon>Pseudomonadati</taxon>
        <taxon>Bacteroidota</taxon>
        <taxon>Flavobacteriia</taxon>
        <taxon>Flavobacteriales</taxon>
        <taxon>Weeksellaceae</taxon>
        <taxon>Chryseobacterium group</taxon>
        <taxon>Chryseobacterium</taxon>
    </lineage>
</organism>
<protein>
    <submittedName>
        <fullName evidence="1">Uncharacterized protein</fullName>
    </submittedName>
</protein>
<dbReference type="EMBL" id="LFNG01000006">
    <property type="protein sequence ID" value="KMQ71747.1"/>
    <property type="molecule type" value="Genomic_DNA"/>
</dbReference>
<keyword evidence="2" id="KW-1185">Reference proteome</keyword>
<proteinExistence type="predicted"/>
<name>A0A0J7J0F9_9FLAO</name>
<evidence type="ECO:0000313" key="2">
    <source>
        <dbReference type="Proteomes" id="UP000035900"/>
    </source>
</evidence>
<dbReference type="AlphaFoldDB" id="A0A0J7J0F9"/>
<evidence type="ECO:0000313" key="1">
    <source>
        <dbReference type="EMBL" id="KMQ71747.1"/>
    </source>
</evidence>
<dbReference type="RefSeq" id="WP_048499092.1">
    <property type="nucleotide sequence ID" value="NZ_LFNG01000006.1"/>
</dbReference>
<sequence length="285" mass="32612">MRTISFLICILFSQMAFSQIEKKNMRSGEMTLINNDKVLFKDLTWKNDKAAYINANTNQPEELFDASIIKIEEKEITIVAPVAQKFEEKTMKKENFGYPEGVYKTKQDFISKTPSSNPKISKRGLYGFDKPLLGDDETICFFFDMKESKLKNVFAVVHNGFLYFNVKAILENRNKTDRAQDSDNPNSFAKVFLGGENYLYTEVPLANVWAKALAYNAGAAGGAIAGTLTTGKGVVWDYKNQEFNIFKNCDDYNDFIRERSRTDVLKCVNQQPNYDFVRDAMNRIK</sequence>
<dbReference type="PATRIC" id="fig|1304281.5.peg.1265"/>
<dbReference type="OrthoDB" id="707246at2"/>
<accession>A0A0J7J0F9</accession>
<dbReference type="STRING" id="1304281.ACM44_05905"/>
<comment type="caution">
    <text evidence="1">The sequence shown here is derived from an EMBL/GenBank/DDBJ whole genome shotgun (WGS) entry which is preliminary data.</text>
</comment>
<reference evidence="1 2" key="1">
    <citation type="journal article" date="2004" name="Int. J. Syst. Evol. Microbiol.">
        <title>Kaistella koreensis gen. nov., sp. nov., a novel member of the Chryseobacterium-Bergeyella-Riemerella branch.</title>
        <authorList>
            <person name="Kim M.K."/>
            <person name="Im W.T."/>
            <person name="Shin Y.K."/>
            <person name="Lim J.H."/>
            <person name="Kim S.H."/>
            <person name="Lee B.C."/>
            <person name="Park M.Y."/>
            <person name="Lee K.Y."/>
            <person name="Lee S.T."/>
        </authorList>
    </citation>
    <scope>NUCLEOTIDE SEQUENCE [LARGE SCALE GENOMIC DNA]</scope>
    <source>
        <strain evidence="1 2">CCUG 49689</strain>
    </source>
</reference>